<dbReference type="EMBL" id="NGNX01000008">
    <property type="protein sequence ID" value="OYR92632.1"/>
    <property type="molecule type" value="Genomic_DNA"/>
</dbReference>
<dbReference type="PANTHER" id="PTHR35524">
    <property type="entry name" value="ALPHA-ACETOLACTATE DECARBOXYLASE"/>
    <property type="match status" value="1"/>
</dbReference>
<dbReference type="GO" id="GO:0045151">
    <property type="term" value="P:acetoin biosynthetic process"/>
    <property type="evidence" value="ECO:0007669"/>
    <property type="project" value="UniProtKB-KW"/>
</dbReference>
<name>A0A256LJH9_9LACO</name>
<evidence type="ECO:0000256" key="7">
    <source>
        <dbReference type="ARBA" id="ARBA00023061"/>
    </source>
</evidence>
<dbReference type="InterPro" id="IPR005128">
    <property type="entry name" value="Acetolactate_a_deCO2ase"/>
</dbReference>
<reference evidence="9 10" key="2">
    <citation type="submission" date="2017-09" db="EMBL/GenBank/DDBJ databases">
        <title>Tripartite evolution among Lactobacillus johnsonii, Lactobacillus taiwanensis, Lactobacillus reuteri and their rodent host.</title>
        <authorList>
            <person name="Wang T."/>
            <person name="Knowles S."/>
            <person name="Cheng C."/>
        </authorList>
    </citation>
    <scope>NUCLEOTIDE SEQUENCE [LARGE SCALE GENOMIC DNA]</scope>
    <source>
        <strain evidence="9 10">609q</strain>
    </source>
</reference>
<dbReference type="Gene3D" id="3.30.1330.80">
    <property type="entry name" value="Hypothetical protein, similar to alpha- acetolactate decarboxylase, domain 2"/>
    <property type="match status" value="1"/>
</dbReference>
<gene>
    <name evidence="9" type="ORF">CBF70_03045</name>
</gene>
<evidence type="ECO:0000256" key="6">
    <source>
        <dbReference type="ARBA" id="ARBA00022793"/>
    </source>
</evidence>
<evidence type="ECO:0000256" key="8">
    <source>
        <dbReference type="ARBA" id="ARBA00023239"/>
    </source>
</evidence>
<accession>A0A256LJH9</accession>
<comment type="pathway">
    <text evidence="2">Polyol metabolism; (R,R)-butane-2,3-diol biosynthesis; (R,R)-butane-2,3-diol from pyruvate: step 2/3.</text>
</comment>
<evidence type="ECO:0000256" key="1">
    <source>
        <dbReference type="ARBA" id="ARBA00001784"/>
    </source>
</evidence>
<sequence>MYFYSSFIIEWICDISILEVVDLKFSIHFEEIKDSFKVKNLTQKELEDRILADYPYKNVFFTVKTDYPYKNVFFTVKIVETFSTVKTRVVEKQSRPYKTLLQVADEQAVFESTDVSSTAIGYFALKMFQGMAAAGYHLHFLADNKSIGGENVSDLVESFSDAVLLIIVDSKNLIFNNCKYYNTV</sequence>
<proteinExistence type="inferred from homology"/>
<keyword evidence="6" id="KW-0210">Decarboxylase</keyword>
<dbReference type="EC" id="4.1.1.5" evidence="4"/>
<evidence type="ECO:0000256" key="4">
    <source>
        <dbReference type="ARBA" id="ARBA00013204"/>
    </source>
</evidence>
<dbReference type="GO" id="GO:0047605">
    <property type="term" value="F:acetolactate decarboxylase activity"/>
    <property type="evidence" value="ECO:0007669"/>
    <property type="project" value="UniProtKB-EC"/>
</dbReference>
<organism evidence="9 10">
    <name type="scientific">Lactobacillus taiwanensis</name>
    <dbReference type="NCBI Taxonomy" id="508451"/>
    <lineage>
        <taxon>Bacteria</taxon>
        <taxon>Bacillati</taxon>
        <taxon>Bacillota</taxon>
        <taxon>Bacilli</taxon>
        <taxon>Lactobacillales</taxon>
        <taxon>Lactobacillaceae</taxon>
        <taxon>Lactobacillus</taxon>
    </lineage>
</organism>
<comment type="caution">
    <text evidence="9">The sequence shown here is derived from an EMBL/GenBank/DDBJ whole genome shotgun (WGS) entry which is preliminary data.</text>
</comment>
<keyword evidence="8" id="KW-0456">Lyase</keyword>
<evidence type="ECO:0000313" key="10">
    <source>
        <dbReference type="Proteomes" id="UP000215828"/>
    </source>
</evidence>
<dbReference type="UniPathway" id="UPA00626">
    <property type="reaction ID" value="UER00678"/>
</dbReference>
<comment type="similarity">
    <text evidence="3">Belongs to the alpha-acetolactate decarboxylase family.</text>
</comment>
<dbReference type="Proteomes" id="UP000215828">
    <property type="component" value="Unassembled WGS sequence"/>
</dbReference>
<dbReference type="PANTHER" id="PTHR35524:SF1">
    <property type="entry name" value="ALPHA-ACETOLACTATE DECARBOXYLASE"/>
    <property type="match status" value="1"/>
</dbReference>
<dbReference type="AlphaFoldDB" id="A0A256LJH9"/>
<keyword evidence="7" id="KW-0005">Acetoin biosynthesis</keyword>
<protein>
    <recommendedName>
        <fullName evidence="5">Alpha-acetolactate decarboxylase</fullName>
        <ecNumber evidence="4">4.1.1.5</ecNumber>
    </recommendedName>
</protein>
<evidence type="ECO:0000313" key="9">
    <source>
        <dbReference type="EMBL" id="OYR92632.1"/>
    </source>
</evidence>
<comment type="catalytic activity">
    <reaction evidence="1">
        <text>(2S)-2-acetolactate + H(+) = (R)-acetoin + CO2</text>
        <dbReference type="Rhea" id="RHEA:21580"/>
        <dbReference type="ChEBI" id="CHEBI:15378"/>
        <dbReference type="ChEBI" id="CHEBI:15686"/>
        <dbReference type="ChEBI" id="CHEBI:16526"/>
        <dbReference type="ChEBI" id="CHEBI:58476"/>
        <dbReference type="EC" id="4.1.1.5"/>
    </reaction>
</comment>
<dbReference type="Pfam" id="PF03306">
    <property type="entry name" value="AAL_decarboxy"/>
    <property type="match status" value="1"/>
</dbReference>
<dbReference type="SUPFAM" id="SSF117856">
    <property type="entry name" value="AF0104/ALDC/Ptd012-like"/>
    <property type="match status" value="1"/>
</dbReference>
<evidence type="ECO:0000256" key="2">
    <source>
        <dbReference type="ARBA" id="ARBA00005170"/>
    </source>
</evidence>
<evidence type="ECO:0000256" key="3">
    <source>
        <dbReference type="ARBA" id="ARBA00007106"/>
    </source>
</evidence>
<evidence type="ECO:0000256" key="5">
    <source>
        <dbReference type="ARBA" id="ARBA00020164"/>
    </source>
</evidence>
<reference evidence="9 10" key="1">
    <citation type="submission" date="2017-04" db="EMBL/GenBank/DDBJ databases">
        <authorList>
            <person name="Afonso C.L."/>
            <person name="Miller P.J."/>
            <person name="Scott M.A."/>
            <person name="Spackman E."/>
            <person name="Goraichik I."/>
            <person name="Dimitrov K.M."/>
            <person name="Suarez D.L."/>
            <person name="Swayne D.E."/>
        </authorList>
    </citation>
    <scope>NUCLEOTIDE SEQUENCE [LARGE SCALE GENOMIC DNA]</scope>
    <source>
        <strain evidence="9 10">609q</strain>
    </source>
</reference>